<name>A0A815VND3_9BILA</name>
<evidence type="ECO:0000313" key="1">
    <source>
        <dbReference type="EMBL" id="CAF1530477.1"/>
    </source>
</evidence>
<feature type="non-terminal residue" evidence="1">
    <location>
        <position position="32"/>
    </location>
</feature>
<comment type="caution">
    <text evidence="1">The sequence shown here is derived from an EMBL/GenBank/DDBJ whole genome shotgun (WGS) entry which is preliminary data.</text>
</comment>
<dbReference type="EMBL" id="CAJNOO010019604">
    <property type="protein sequence ID" value="CAF1530477.1"/>
    <property type="molecule type" value="Genomic_DNA"/>
</dbReference>
<accession>A0A815VND3</accession>
<gene>
    <name evidence="1" type="ORF">RFH988_LOCUS39476</name>
</gene>
<organism evidence="1 2">
    <name type="scientific">Rotaria sordida</name>
    <dbReference type="NCBI Taxonomy" id="392033"/>
    <lineage>
        <taxon>Eukaryota</taxon>
        <taxon>Metazoa</taxon>
        <taxon>Spiralia</taxon>
        <taxon>Gnathifera</taxon>
        <taxon>Rotifera</taxon>
        <taxon>Eurotatoria</taxon>
        <taxon>Bdelloidea</taxon>
        <taxon>Philodinida</taxon>
        <taxon>Philodinidae</taxon>
        <taxon>Rotaria</taxon>
    </lineage>
</organism>
<sequence>MKEAVVVHEKVFGFDKNPAIPVPTIHVIKAPQ</sequence>
<protein>
    <submittedName>
        <fullName evidence="1">Uncharacterized protein</fullName>
    </submittedName>
</protein>
<dbReference type="AlphaFoldDB" id="A0A815VND3"/>
<proteinExistence type="predicted"/>
<dbReference type="Proteomes" id="UP000663882">
    <property type="component" value="Unassembled WGS sequence"/>
</dbReference>
<reference evidence="1" key="1">
    <citation type="submission" date="2021-02" db="EMBL/GenBank/DDBJ databases">
        <authorList>
            <person name="Nowell W R."/>
        </authorList>
    </citation>
    <scope>NUCLEOTIDE SEQUENCE</scope>
</reference>
<evidence type="ECO:0000313" key="2">
    <source>
        <dbReference type="Proteomes" id="UP000663882"/>
    </source>
</evidence>